<dbReference type="Proteomes" id="UP000593567">
    <property type="component" value="Unassembled WGS sequence"/>
</dbReference>
<protein>
    <submittedName>
        <fullName evidence="1">ZCCHC8</fullName>
    </submittedName>
</protein>
<dbReference type="AlphaFoldDB" id="A0A7J7JHA5"/>
<name>A0A7J7JHA5_BUGNE</name>
<reference evidence="1" key="1">
    <citation type="submission" date="2020-06" db="EMBL/GenBank/DDBJ databases">
        <title>Draft genome of Bugula neritina, a colonial animal packing powerful symbionts and potential medicines.</title>
        <authorList>
            <person name="Rayko M."/>
        </authorList>
    </citation>
    <scope>NUCLEOTIDE SEQUENCE [LARGE SCALE GENOMIC DNA]</scope>
    <source>
        <strain evidence="1">Kwan_BN1</strain>
    </source>
</reference>
<gene>
    <name evidence="1" type="ORF">EB796_016267</name>
</gene>
<proteinExistence type="predicted"/>
<accession>A0A7J7JHA5</accession>
<evidence type="ECO:0000313" key="2">
    <source>
        <dbReference type="Proteomes" id="UP000593567"/>
    </source>
</evidence>
<sequence length="212" mass="23634">MNETDEPCTIAVTIPNTLEGPVDNMKDKINERTAAVIPVYSISDSDEERANAFMKNMSHSLLTEANTSQPAAELLKNSEVLEAQNTNVDSEIMEADDFNIPSACGQPKEEKPAVTITFMNTDFARKYRHDIEEFFHTLMTAESLSKNHDPLPTIQKRANLKGRVLDESTVIGSISVCVLSHYINTLIYNTLKHSLLCIVSLSTDGMVKFQCY</sequence>
<organism evidence="1 2">
    <name type="scientific">Bugula neritina</name>
    <name type="common">Brown bryozoan</name>
    <name type="synonym">Sertularia neritina</name>
    <dbReference type="NCBI Taxonomy" id="10212"/>
    <lineage>
        <taxon>Eukaryota</taxon>
        <taxon>Metazoa</taxon>
        <taxon>Spiralia</taxon>
        <taxon>Lophotrochozoa</taxon>
        <taxon>Bryozoa</taxon>
        <taxon>Gymnolaemata</taxon>
        <taxon>Cheilostomatida</taxon>
        <taxon>Flustrina</taxon>
        <taxon>Buguloidea</taxon>
        <taxon>Bugulidae</taxon>
        <taxon>Bugula</taxon>
    </lineage>
</organism>
<dbReference type="EMBL" id="VXIV02002461">
    <property type="protein sequence ID" value="KAF6025427.1"/>
    <property type="molecule type" value="Genomic_DNA"/>
</dbReference>
<comment type="caution">
    <text evidence="1">The sequence shown here is derived from an EMBL/GenBank/DDBJ whole genome shotgun (WGS) entry which is preliminary data.</text>
</comment>
<keyword evidence="2" id="KW-1185">Reference proteome</keyword>
<evidence type="ECO:0000313" key="1">
    <source>
        <dbReference type="EMBL" id="KAF6025427.1"/>
    </source>
</evidence>